<reference evidence="1 2" key="1">
    <citation type="journal article" date="2018" name="Sci. Rep.">
        <title>Genomic signatures of local adaptation to the degree of environmental predictability in rotifers.</title>
        <authorList>
            <person name="Franch-Gras L."/>
            <person name="Hahn C."/>
            <person name="Garcia-Roger E.M."/>
            <person name="Carmona M.J."/>
            <person name="Serra M."/>
            <person name="Gomez A."/>
        </authorList>
    </citation>
    <scope>NUCLEOTIDE SEQUENCE [LARGE SCALE GENOMIC DNA]</scope>
    <source>
        <strain evidence="1">HYR1</strain>
    </source>
</reference>
<evidence type="ECO:0000313" key="2">
    <source>
        <dbReference type="Proteomes" id="UP000276133"/>
    </source>
</evidence>
<dbReference type="EMBL" id="REGN01008957">
    <property type="protein sequence ID" value="RNA02257.1"/>
    <property type="molecule type" value="Genomic_DNA"/>
</dbReference>
<gene>
    <name evidence="1" type="ORF">BpHYR1_019638</name>
</gene>
<feature type="non-terminal residue" evidence="1">
    <location>
        <position position="126"/>
    </location>
</feature>
<organism evidence="1 2">
    <name type="scientific">Brachionus plicatilis</name>
    <name type="common">Marine rotifer</name>
    <name type="synonym">Brachionus muelleri</name>
    <dbReference type="NCBI Taxonomy" id="10195"/>
    <lineage>
        <taxon>Eukaryota</taxon>
        <taxon>Metazoa</taxon>
        <taxon>Spiralia</taxon>
        <taxon>Gnathifera</taxon>
        <taxon>Rotifera</taxon>
        <taxon>Eurotatoria</taxon>
        <taxon>Monogononta</taxon>
        <taxon>Pseudotrocha</taxon>
        <taxon>Ploima</taxon>
        <taxon>Brachionidae</taxon>
        <taxon>Brachionus</taxon>
    </lineage>
</organism>
<proteinExistence type="predicted"/>
<sequence>MVGDKWHSLNGGDKYGYVFYLKTGGPCFNINNKFNTISSSYHVNKLHMKNFNLNYNSSFDSNQDNQVAVDANLNDSFNSSFNSGHNARLNSNVSNASSAKYFNGIDGSRNMEPAPLYIICEKNQVK</sequence>
<comment type="caution">
    <text evidence="1">The sequence shown here is derived from an EMBL/GenBank/DDBJ whole genome shotgun (WGS) entry which is preliminary data.</text>
</comment>
<protein>
    <submittedName>
        <fullName evidence="1">Uncharacterized protein</fullName>
    </submittedName>
</protein>
<dbReference type="AlphaFoldDB" id="A0A3M7PSY1"/>
<accession>A0A3M7PSY1</accession>
<dbReference type="Proteomes" id="UP000276133">
    <property type="component" value="Unassembled WGS sequence"/>
</dbReference>
<name>A0A3M7PSY1_BRAPC</name>
<keyword evidence="2" id="KW-1185">Reference proteome</keyword>
<evidence type="ECO:0000313" key="1">
    <source>
        <dbReference type="EMBL" id="RNA02257.1"/>
    </source>
</evidence>